<dbReference type="SUPFAM" id="SSF55804">
    <property type="entry name" value="Phoshotransferase/anion transport protein"/>
    <property type="match status" value="1"/>
</dbReference>
<dbReference type="InterPro" id="IPR016152">
    <property type="entry name" value="PTrfase/Anion_transptr"/>
</dbReference>
<dbReference type="GO" id="GO:0008982">
    <property type="term" value="F:protein-N(PI)-phosphohistidine-sugar phosphotransferase activity"/>
    <property type="evidence" value="ECO:0007669"/>
    <property type="project" value="InterPro"/>
</dbReference>
<dbReference type="NCBIfam" id="TIGR01419">
    <property type="entry name" value="nitro_reg_IIA"/>
    <property type="match status" value="1"/>
</dbReference>
<dbReference type="EC" id="2.7.1.-" evidence="2"/>
<accession>A0A011QI17</accession>
<dbReference type="PANTHER" id="PTHR47738:SF1">
    <property type="entry name" value="NITROGEN REGULATORY PROTEIN"/>
    <property type="match status" value="1"/>
</dbReference>
<reference evidence="2 3" key="1">
    <citation type="submission" date="2014-02" db="EMBL/GenBank/DDBJ databases">
        <title>Expanding our view of genomic diversity in Candidatus Accumulibacter clades.</title>
        <authorList>
            <person name="Skennerton C.T."/>
            <person name="Barr J.J."/>
            <person name="Slater F.R."/>
            <person name="Bond P.L."/>
            <person name="Tyson G.W."/>
        </authorList>
    </citation>
    <scope>NUCLEOTIDE SEQUENCE [LARGE SCALE GENOMIC DNA]</scope>
    <source>
        <strain evidence="3">BA-92</strain>
    </source>
</reference>
<gene>
    <name evidence="2" type="primary">ptsN</name>
    <name evidence="2" type="ORF">AW10_03066</name>
</gene>
<proteinExistence type="predicted"/>
<sequence length="184" mass="19952">MCRLRTGGRQQSPAGPCVSQFESIHVSLFSGFCRMSQITQLLPLENIILDLDASSKKRVFEHVGLLFENYLGIARSTVFDSLFAREKLGSTGLGQGVAIPHGRIKGLKDATGAFLRLAAPVPFDSPDGKPVSLLFVLLVPEVATEQHLQILSELAQHFSDRACREALASAIDSNSVRQIFADGT</sequence>
<dbReference type="PROSITE" id="PS00372">
    <property type="entry name" value="PTS_EIIA_TYPE_2_HIS"/>
    <property type="match status" value="1"/>
</dbReference>
<name>A0A011QI17_9PROT</name>
<organism evidence="2 3">
    <name type="scientific">Candidatus Accumulibacter appositus</name>
    <dbReference type="NCBI Taxonomy" id="1454003"/>
    <lineage>
        <taxon>Bacteria</taxon>
        <taxon>Pseudomonadati</taxon>
        <taxon>Pseudomonadota</taxon>
        <taxon>Betaproteobacteria</taxon>
        <taxon>Candidatus Accumulibacter</taxon>
    </lineage>
</organism>
<dbReference type="InterPro" id="IPR006320">
    <property type="entry name" value="PTS_Nitro_regul"/>
</dbReference>
<dbReference type="Pfam" id="PF00359">
    <property type="entry name" value="PTS_EIIA_2"/>
    <property type="match status" value="1"/>
</dbReference>
<keyword evidence="2" id="KW-0808">Transferase</keyword>
<comment type="caution">
    <text evidence="2">The sequence shown here is derived from an EMBL/GenBank/DDBJ whole genome shotgun (WGS) entry which is preliminary data.</text>
</comment>
<protein>
    <submittedName>
        <fullName evidence="2">Nitrogen regulatory protein</fullName>
        <ecNumber evidence="2">2.7.1.-</ecNumber>
    </submittedName>
</protein>
<dbReference type="STRING" id="1454003.AW10_03066"/>
<feature type="domain" description="PTS EIIA type-2" evidence="1">
    <location>
        <begin position="40"/>
        <end position="183"/>
    </location>
</feature>
<dbReference type="PATRIC" id="fig|1454003.3.peg.3121"/>
<dbReference type="Proteomes" id="UP000021816">
    <property type="component" value="Unassembled WGS sequence"/>
</dbReference>
<dbReference type="PANTHER" id="PTHR47738">
    <property type="entry name" value="PTS SYSTEM FRUCTOSE-LIKE EIIA COMPONENT-RELATED"/>
    <property type="match status" value="1"/>
</dbReference>
<dbReference type="Gene3D" id="3.40.930.10">
    <property type="entry name" value="Mannitol-specific EII, Chain A"/>
    <property type="match status" value="1"/>
</dbReference>
<dbReference type="InterPro" id="IPR051541">
    <property type="entry name" value="PTS_SugarTrans_NitroReg"/>
</dbReference>
<dbReference type="InterPro" id="IPR002178">
    <property type="entry name" value="PTS_EIIA_type-2_dom"/>
</dbReference>
<dbReference type="PROSITE" id="PS51094">
    <property type="entry name" value="PTS_EIIA_TYPE_2"/>
    <property type="match status" value="1"/>
</dbReference>
<dbReference type="EMBL" id="JEMX01000071">
    <property type="protein sequence ID" value="EXI78459.1"/>
    <property type="molecule type" value="Genomic_DNA"/>
</dbReference>
<evidence type="ECO:0000313" key="2">
    <source>
        <dbReference type="EMBL" id="EXI78459.1"/>
    </source>
</evidence>
<dbReference type="GO" id="GO:0009401">
    <property type="term" value="P:phosphoenolpyruvate-dependent sugar phosphotransferase system"/>
    <property type="evidence" value="ECO:0007669"/>
    <property type="project" value="InterPro"/>
</dbReference>
<dbReference type="CDD" id="cd00211">
    <property type="entry name" value="PTS_IIA_fru"/>
    <property type="match status" value="1"/>
</dbReference>
<evidence type="ECO:0000313" key="3">
    <source>
        <dbReference type="Proteomes" id="UP000021816"/>
    </source>
</evidence>
<dbReference type="AlphaFoldDB" id="A0A011QI17"/>
<evidence type="ECO:0000259" key="1">
    <source>
        <dbReference type="PROSITE" id="PS51094"/>
    </source>
</evidence>
<dbReference type="GO" id="GO:0030295">
    <property type="term" value="F:protein kinase activator activity"/>
    <property type="evidence" value="ECO:0007669"/>
    <property type="project" value="TreeGrafter"/>
</dbReference>